<evidence type="ECO:0000313" key="1">
    <source>
        <dbReference type="EMBL" id="OCQ54585.1"/>
    </source>
</evidence>
<organism evidence="1 2">
    <name type="scientific">Photorhabdus australis subsp. thailandensis</name>
    <dbReference type="NCBI Taxonomy" id="2805096"/>
    <lineage>
        <taxon>Bacteria</taxon>
        <taxon>Pseudomonadati</taxon>
        <taxon>Pseudomonadota</taxon>
        <taxon>Gammaproteobacteria</taxon>
        <taxon>Enterobacterales</taxon>
        <taxon>Morganellaceae</taxon>
        <taxon>Photorhabdus</taxon>
    </lineage>
</organism>
<comment type="caution">
    <text evidence="1">The sequence shown here is derived from an EMBL/GenBank/DDBJ whole genome shotgun (WGS) entry which is preliminary data.</text>
</comment>
<dbReference type="Proteomes" id="UP000093476">
    <property type="component" value="Unassembled WGS sequence"/>
</dbReference>
<sequence>MSTVFKWDPKNSQKFTQDYGTQVITFTPTDQQTQPYPFDKLGGANFIMNAEGETLTLQNDSNKIPIYWPEFKRNNDGTMTDSGKGMQFIISSGTLEVSYQSEDRNNTVIYLGCAESTSFDFKDSGILNIINPGTVFFFIDYVISNELKPPKLTMSGNSKFKIIQKTKIQPKAPAFIFLASDISLHGSSELTFESNKIFLGDGNINYCNINIQDNSKVTLINDGIVPKNNIDKTKTKFNLRSGTPLLNLSSLTGINYPINLDNIEYPKGLFNFITTEGKNKGQIIIDISNPDSKETNLSDKIFSKELIAINGKIADKNSFDISYGVVIRQGKQVITTTISLRA</sequence>
<dbReference type="AlphaFoldDB" id="A0A1C0U9M3"/>
<reference evidence="1 2" key="1">
    <citation type="submission" date="2015-12" db="EMBL/GenBank/DDBJ databases">
        <title>Genome comparisons provide insights into the role of secondary metabolites in the pathogenic phase of the Photorhabdus life cycle.</title>
        <authorList>
            <person name="Tobias N.J."/>
            <person name="Mishra B."/>
            <person name="Gupta D.K."/>
            <person name="Thines M."/>
            <person name="Stinear T.P."/>
            <person name="Bode H.B."/>
        </authorList>
    </citation>
    <scope>NUCLEOTIDE SEQUENCE [LARGE SCALE GENOMIC DNA]</scope>
    <source>
        <strain evidence="1 2">PB68.1</strain>
    </source>
</reference>
<dbReference type="EMBL" id="LOMY01000010">
    <property type="protein sequence ID" value="OCQ54585.1"/>
    <property type="molecule type" value="Genomic_DNA"/>
</dbReference>
<protein>
    <submittedName>
        <fullName evidence="1">Uncharacterized protein</fullName>
    </submittedName>
</protein>
<dbReference type="RefSeq" id="WP_065821708.1">
    <property type="nucleotide sequence ID" value="NZ_LOMY01000010.1"/>
</dbReference>
<evidence type="ECO:0000313" key="2">
    <source>
        <dbReference type="Proteomes" id="UP000093476"/>
    </source>
</evidence>
<accession>A0A1C0U9M3</accession>
<proteinExistence type="predicted"/>
<dbReference type="PATRIC" id="fig|286156.4.peg.203"/>
<name>A0A1C0U9M3_9GAMM</name>
<keyword evidence="2" id="KW-1185">Reference proteome</keyword>
<gene>
    <name evidence="1" type="ORF">Ppb6_00154</name>
</gene>